<dbReference type="InterPro" id="IPR045128">
    <property type="entry name" value="PI31-like"/>
</dbReference>
<name>A0ABU6W5V2_9FABA</name>
<accession>A0ABU6W5V2</accession>
<reference evidence="5 6" key="1">
    <citation type="journal article" date="2023" name="Plants (Basel)">
        <title>Bridging the Gap: Combining Genomics and Transcriptomics Approaches to Understand Stylosanthes scabra, an Orphan Legume from the Brazilian Caatinga.</title>
        <authorList>
            <person name="Ferreira-Neto J.R.C."/>
            <person name="da Silva M.D."/>
            <person name="Binneck E."/>
            <person name="de Melo N.F."/>
            <person name="da Silva R.H."/>
            <person name="de Melo A.L.T.M."/>
            <person name="Pandolfi V."/>
            <person name="Bustamante F.O."/>
            <person name="Brasileiro-Vidal A.C."/>
            <person name="Benko-Iseppon A.M."/>
        </authorList>
    </citation>
    <scope>NUCLEOTIDE SEQUENCE [LARGE SCALE GENOMIC DNA]</scope>
    <source>
        <tissue evidence="5">Leaves</tissue>
    </source>
</reference>
<dbReference type="Pfam" id="PF11566">
    <property type="entry name" value="PI31_Prot_N"/>
    <property type="match status" value="1"/>
</dbReference>
<dbReference type="PANTHER" id="PTHR13266">
    <property type="entry name" value="PROTEASOME INHIBITOR"/>
    <property type="match status" value="1"/>
</dbReference>
<dbReference type="EMBL" id="JASCZI010181254">
    <property type="protein sequence ID" value="MED6179945.1"/>
    <property type="molecule type" value="Genomic_DNA"/>
</dbReference>
<keyword evidence="2" id="KW-0647">Proteasome</keyword>
<protein>
    <recommendedName>
        <fullName evidence="4">PI31 proteasome regulator N-terminal domain-containing protein</fullName>
    </recommendedName>
</protein>
<evidence type="ECO:0000313" key="5">
    <source>
        <dbReference type="EMBL" id="MED6179945.1"/>
    </source>
</evidence>
<comment type="similarity">
    <text evidence="1">Belongs to the proteasome inhibitor PI31 family.</text>
</comment>
<evidence type="ECO:0000256" key="1">
    <source>
        <dbReference type="ARBA" id="ARBA00006405"/>
    </source>
</evidence>
<keyword evidence="6" id="KW-1185">Reference proteome</keyword>
<feature type="domain" description="PI31 proteasome regulator N-terminal" evidence="4">
    <location>
        <begin position="15"/>
        <end position="154"/>
    </location>
</feature>
<evidence type="ECO:0000313" key="6">
    <source>
        <dbReference type="Proteomes" id="UP001341840"/>
    </source>
</evidence>
<dbReference type="Proteomes" id="UP001341840">
    <property type="component" value="Unassembled WGS sequence"/>
</dbReference>
<comment type="caution">
    <text evidence="5">The sequence shown here is derived from an EMBL/GenBank/DDBJ whole genome shotgun (WGS) entry which is preliminary data.</text>
</comment>
<dbReference type="InterPro" id="IPR021625">
    <property type="entry name" value="PI31_Prot_N"/>
</dbReference>
<evidence type="ECO:0000259" key="4">
    <source>
        <dbReference type="Pfam" id="PF11566"/>
    </source>
</evidence>
<gene>
    <name evidence="5" type="ORF">PIB30_005745</name>
</gene>
<evidence type="ECO:0000256" key="3">
    <source>
        <dbReference type="SAM" id="MobiDB-lite"/>
    </source>
</evidence>
<organism evidence="5 6">
    <name type="scientific">Stylosanthes scabra</name>
    <dbReference type="NCBI Taxonomy" id="79078"/>
    <lineage>
        <taxon>Eukaryota</taxon>
        <taxon>Viridiplantae</taxon>
        <taxon>Streptophyta</taxon>
        <taxon>Embryophyta</taxon>
        <taxon>Tracheophyta</taxon>
        <taxon>Spermatophyta</taxon>
        <taxon>Magnoliopsida</taxon>
        <taxon>eudicotyledons</taxon>
        <taxon>Gunneridae</taxon>
        <taxon>Pentapetalae</taxon>
        <taxon>rosids</taxon>
        <taxon>fabids</taxon>
        <taxon>Fabales</taxon>
        <taxon>Fabaceae</taxon>
        <taxon>Papilionoideae</taxon>
        <taxon>50 kb inversion clade</taxon>
        <taxon>dalbergioids sensu lato</taxon>
        <taxon>Dalbergieae</taxon>
        <taxon>Pterocarpus clade</taxon>
        <taxon>Stylosanthes</taxon>
    </lineage>
</organism>
<feature type="region of interest" description="Disordered" evidence="3">
    <location>
        <begin position="150"/>
        <end position="193"/>
    </location>
</feature>
<sequence>MATDKSVMAVIRAARPSFRNDHDKAAFLVHATFLSSGYLLTATGPQALSDDALSNPSTEEVSVENWNQLDQEYAFVYVNPEKVSQKVLVKCLVMNDKLLIDALKEGSSDPAHLEICVRDYATANESSNYSEQFKNLEQLVRRLNQDILSKLDGSSTSSSASKPRSSGSSEARQEIHEPPVGFAGRGGGPMHPTGVIYPPVNPVGGSDLFPGPPAGVYPTWGDPGSGGSMLVGPNDPRWFGGEPPFPGGQPGVPPGVPPGALFDPFGPPDVPGFEPNRFQRRPPRQGNDVHPDLEHFRRDVADVTVNGAESAVMEPHHRCYNANDATMTFKLVCSDEAQSSLELWATLELGEAQQEEQIIMMNSNKAPVILFLALILIVSNGERSSSVVEGRALSLISHQGYSKIFSTLGVVCKCCDGIDGACSNTWTNSCTNLQCLPWKSH</sequence>
<evidence type="ECO:0000256" key="2">
    <source>
        <dbReference type="ARBA" id="ARBA00022942"/>
    </source>
</evidence>
<dbReference type="PANTHER" id="PTHR13266:SF1">
    <property type="entry name" value="PROTEASOME INHIBITOR PI31 SUBUNIT"/>
    <property type="match status" value="1"/>
</dbReference>
<proteinExistence type="inferred from homology"/>
<feature type="compositionally biased region" description="Low complexity" evidence="3">
    <location>
        <begin position="154"/>
        <end position="169"/>
    </location>
</feature>
<dbReference type="Gene3D" id="3.40.1000.30">
    <property type="match status" value="1"/>
</dbReference>